<dbReference type="GO" id="GO:0005975">
    <property type="term" value="P:carbohydrate metabolic process"/>
    <property type="evidence" value="ECO:0007669"/>
    <property type="project" value="InterPro"/>
</dbReference>
<evidence type="ECO:0000256" key="7">
    <source>
        <dbReference type="ARBA" id="ARBA00023295"/>
    </source>
</evidence>
<dbReference type="EC" id="3.2.1.39" evidence="3"/>
<dbReference type="InterPro" id="IPR044965">
    <property type="entry name" value="Glyco_hydro_17_plant"/>
</dbReference>
<dbReference type="SUPFAM" id="SSF51445">
    <property type="entry name" value="(Trans)glycosidases"/>
    <property type="match status" value="1"/>
</dbReference>
<keyword evidence="13" id="KW-1185">Reference proteome</keyword>
<dbReference type="SMART" id="SM00768">
    <property type="entry name" value="X8"/>
    <property type="match status" value="1"/>
</dbReference>
<keyword evidence="5 9" id="KW-0378">Hydrolase</keyword>
<evidence type="ECO:0000256" key="3">
    <source>
        <dbReference type="ARBA" id="ARBA00012780"/>
    </source>
</evidence>
<dbReference type="STRING" id="93759.A0A1R3K666"/>
<feature type="chain" id="PRO_5013363071" description="glucan endo-1,3-beta-D-glucosidase" evidence="10">
    <location>
        <begin position="24"/>
        <end position="417"/>
    </location>
</feature>
<name>A0A1R3K666_9ROSI</name>
<evidence type="ECO:0000259" key="11">
    <source>
        <dbReference type="SMART" id="SM00768"/>
    </source>
</evidence>
<dbReference type="GO" id="GO:0042973">
    <property type="term" value="F:glucan endo-1,3-beta-D-glucosidase activity"/>
    <property type="evidence" value="ECO:0007669"/>
    <property type="project" value="UniProtKB-EC"/>
</dbReference>
<dbReference type="PROSITE" id="PS00587">
    <property type="entry name" value="GLYCOSYL_HYDROL_F17"/>
    <property type="match status" value="1"/>
</dbReference>
<feature type="signal peptide" evidence="10">
    <location>
        <begin position="1"/>
        <end position="23"/>
    </location>
</feature>
<dbReference type="Pfam" id="PF00332">
    <property type="entry name" value="Glyco_hydro_17"/>
    <property type="match status" value="1"/>
</dbReference>
<comment type="catalytic activity">
    <reaction evidence="1">
        <text>Hydrolysis of (1-&gt;3)-beta-D-glucosidic linkages in (1-&gt;3)-beta-D-glucans.</text>
        <dbReference type="EC" id="3.2.1.39"/>
    </reaction>
</comment>
<keyword evidence="7 9" id="KW-0326">Glycosidase</keyword>
<evidence type="ECO:0000313" key="12">
    <source>
        <dbReference type="EMBL" id="OMP02571.1"/>
    </source>
</evidence>
<dbReference type="InterPro" id="IPR000490">
    <property type="entry name" value="Glyco_hydro_17"/>
</dbReference>
<dbReference type="FunFam" id="3.20.20.80:FF:000008">
    <property type="entry name" value="Glucan endo-1,3-beta-glucosidase 5"/>
    <property type="match status" value="1"/>
</dbReference>
<dbReference type="AlphaFoldDB" id="A0A1R3K666"/>
<sequence>MARAVALWAGITFILVAAGVVVGADIGVNWGVQSSHPLHPSIVVNLLKDNGMKKVKLFDSDPWSVGYLAGTGIEVMLGIPNDQLGTFAKDDGAANDWVKENVTIHLHDGGVNIKYVAVGNEPFLSSYKGAFTNQVFPALQNIQKALDNAGVGNKIKATIPLNSDVYESGSDKPSEGAFRGDIKELMTQIVHFFKENNCPFVVNIYPFISLYQNPDFPKEFAFFDGGHPITDKDIQYSNVFDANFDTLVHALKKAGVPNMKIIVGEVGWPTDGNVYATKDNAKKFYDGLFKKLASDKGTPLRPGKMEVYVFALFDEDMKSILPGFFERHWGIFTFDGKPKFPMDFSGNQKDKLLVAAKGVRYLEKQWCVFDPTAGKQYLLPAQLDWACGHADCSSMTNGSSCGNLDATVKNSFFITLI</sequence>
<evidence type="ECO:0000256" key="10">
    <source>
        <dbReference type="SAM" id="SignalP"/>
    </source>
</evidence>
<feature type="domain" description="X8" evidence="11">
    <location>
        <begin position="365"/>
        <end position="412"/>
    </location>
</feature>
<evidence type="ECO:0000256" key="4">
    <source>
        <dbReference type="ARBA" id="ARBA00022729"/>
    </source>
</evidence>
<evidence type="ECO:0000256" key="8">
    <source>
        <dbReference type="RuleBase" id="RU004335"/>
    </source>
</evidence>
<proteinExistence type="inferred from homology"/>
<dbReference type="Proteomes" id="UP000187203">
    <property type="component" value="Unassembled WGS sequence"/>
</dbReference>
<organism evidence="12 13">
    <name type="scientific">Corchorus olitorius</name>
    <dbReference type="NCBI Taxonomy" id="93759"/>
    <lineage>
        <taxon>Eukaryota</taxon>
        <taxon>Viridiplantae</taxon>
        <taxon>Streptophyta</taxon>
        <taxon>Embryophyta</taxon>
        <taxon>Tracheophyta</taxon>
        <taxon>Spermatophyta</taxon>
        <taxon>Magnoliopsida</taxon>
        <taxon>eudicotyledons</taxon>
        <taxon>Gunneridae</taxon>
        <taxon>Pentapetalae</taxon>
        <taxon>rosids</taxon>
        <taxon>malvids</taxon>
        <taxon>Malvales</taxon>
        <taxon>Malvaceae</taxon>
        <taxon>Grewioideae</taxon>
        <taxon>Apeibeae</taxon>
        <taxon>Corchorus</taxon>
    </lineage>
</organism>
<comment type="caution">
    <text evidence="12">The sequence shown here is derived from an EMBL/GenBank/DDBJ whole genome shotgun (WGS) entry which is preliminary data.</text>
</comment>
<dbReference type="InterPro" id="IPR017853">
    <property type="entry name" value="GH"/>
</dbReference>
<evidence type="ECO:0000256" key="6">
    <source>
        <dbReference type="ARBA" id="ARBA00023157"/>
    </source>
</evidence>
<keyword evidence="6" id="KW-1015">Disulfide bond</keyword>
<evidence type="ECO:0000256" key="9">
    <source>
        <dbReference type="RuleBase" id="RU004336"/>
    </source>
</evidence>
<dbReference type="PANTHER" id="PTHR32227">
    <property type="entry name" value="GLUCAN ENDO-1,3-BETA-GLUCOSIDASE BG1-RELATED-RELATED"/>
    <property type="match status" value="1"/>
</dbReference>
<dbReference type="EMBL" id="AWUE01014613">
    <property type="protein sequence ID" value="OMP02571.1"/>
    <property type="molecule type" value="Genomic_DNA"/>
</dbReference>
<evidence type="ECO:0000256" key="2">
    <source>
        <dbReference type="ARBA" id="ARBA00008773"/>
    </source>
</evidence>
<gene>
    <name evidence="12" type="ORF">COLO4_10984</name>
</gene>
<dbReference type="Gene3D" id="3.20.20.80">
    <property type="entry name" value="Glycosidases"/>
    <property type="match status" value="1"/>
</dbReference>
<keyword evidence="4 10" id="KW-0732">Signal</keyword>
<dbReference type="InterPro" id="IPR012946">
    <property type="entry name" value="X8"/>
</dbReference>
<evidence type="ECO:0000256" key="1">
    <source>
        <dbReference type="ARBA" id="ARBA00000382"/>
    </source>
</evidence>
<reference evidence="13" key="1">
    <citation type="submission" date="2013-09" db="EMBL/GenBank/DDBJ databases">
        <title>Corchorus olitorius genome sequencing.</title>
        <authorList>
            <person name="Alam M."/>
            <person name="Haque M.S."/>
            <person name="Islam M.S."/>
            <person name="Emdad E.M."/>
            <person name="Islam M.M."/>
            <person name="Ahmed B."/>
            <person name="Halim A."/>
            <person name="Hossen Q.M.M."/>
            <person name="Hossain M.Z."/>
            <person name="Ahmed R."/>
            <person name="Khan M.M."/>
            <person name="Islam R."/>
            <person name="Rashid M.M."/>
            <person name="Khan S.A."/>
            <person name="Rahman M.S."/>
            <person name="Alam M."/>
            <person name="Yahiya A.S."/>
            <person name="Khan M.S."/>
            <person name="Azam M.S."/>
            <person name="Haque T."/>
            <person name="Lashkar M.Z.H."/>
            <person name="Akhand A.I."/>
            <person name="Morshed G."/>
            <person name="Roy S."/>
            <person name="Uddin K.S."/>
            <person name="Rabeya T."/>
            <person name="Hossain A.S."/>
            <person name="Chowdhury A."/>
            <person name="Snigdha A.R."/>
            <person name="Mortoza M.S."/>
            <person name="Matin S.A."/>
            <person name="Hoque S.M.E."/>
            <person name="Islam M.K."/>
            <person name="Roy D.K."/>
            <person name="Haider R."/>
            <person name="Moosa M.M."/>
            <person name="Elias S.M."/>
            <person name="Hasan A.M."/>
            <person name="Jahan S."/>
            <person name="Shafiuddin M."/>
            <person name="Mahmood N."/>
            <person name="Shommy N.S."/>
        </authorList>
    </citation>
    <scope>NUCLEOTIDE SEQUENCE [LARGE SCALE GENOMIC DNA]</scope>
    <source>
        <strain evidence="13">cv. O-4</strain>
    </source>
</reference>
<protein>
    <recommendedName>
        <fullName evidence="3">glucan endo-1,3-beta-D-glucosidase</fullName>
        <ecNumber evidence="3">3.2.1.39</ecNumber>
    </recommendedName>
</protein>
<evidence type="ECO:0000313" key="13">
    <source>
        <dbReference type="Proteomes" id="UP000187203"/>
    </source>
</evidence>
<accession>A0A1R3K666</accession>
<evidence type="ECO:0000256" key="5">
    <source>
        <dbReference type="ARBA" id="ARBA00022801"/>
    </source>
</evidence>
<comment type="similarity">
    <text evidence="2 8">Belongs to the glycosyl hydrolase 17 family.</text>
</comment>
<dbReference type="OrthoDB" id="408788at2759"/>